<dbReference type="Proteomes" id="UP001221898">
    <property type="component" value="Unassembled WGS sequence"/>
</dbReference>
<feature type="region of interest" description="Disordered" evidence="1">
    <location>
        <begin position="35"/>
        <end position="70"/>
    </location>
</feature>
<dbReference type="AlphaFoldDB" id="A0AAD7W565"/>
<gene>
    <name evidence="2" type="ORF">AAFF_G00207950</name>
</gene>
<organism evidence="2 3">
    <name type="scientific">Aldrovandia affinis</name>
    <dbReference type="NCBI Taxonomy" id="143900"/>
    <lineage>
        <taxon>Eukaryota</taxon>
        <taxon>Metazoa</taxon>
        <taxon>Chordata</taxon>
        <taxon>Craniata</taxon>
        <taxon>Vertebrata</taxon>
        <taxon>Euteleostomi</taxon>
        <taxon>Actinopterygii</taxon>
        <taxon>Neopterygii</taxon>
        <taxon>Teleostei</taxon>
        <taxon>Notacanthiformes</taxon>
        <taxon>Halosauridae</taxon>
        <taxon>Aldrovandia</taxon>
    </lineage>
</organism>
<comment type="caution">
    <text evidence="2">The sequence shown here is derived from an EMBL/GenBank/DDBJ whole genome shotgun (WGS) entry which is preliminary data.</text>
</comment>
<reference evidence="2" key="1">
    <citation type="journal article" date="2023" name="Science">
        <title>Genome structures resolve the early diversification of teleost fishes.</title>
        <authorList>
            <person name="Parey E."/>
            <person name="Louis A."/>
            <person name="Montfort J."/>
            <person name="Bouchez O."/>
            <person name="Roques C."/>
            <person name="Iampietro C."/>
            <person name="Lluch J."/>
            <person name="Castinel A."/>
            <person name="Donnadieu C."/>
            <person name="Desvignes T."/>
            <person name="Floi Bucao C."/>
            <person name="Jouanno E."/>
            <person name="Wen M."/>
            <person name="Mejri S."/>
            <person name="Dirks R."/>
            <person name="Jansen H."/>
            <person name="Henkel C."/>
            <person name="Chen W.J."/>
            <person name="Zahm M."/>
            <person name="Cabau C."/>
            <person name="Klopp C."/>
            <person name="Thompson A.W."/>
            <person name="Robinson-Rechavi M."/>
            <person name="Braasch I."/>
            <person name="Lecointre G."/>
            <person name="Bobe J."/>
            <person name="Postlethwait J.H."/>
            <person name="Berthelot C."/>
            <person name="Roest Crollius H."/>
            <person name="Guiguen Y."/>
        </authorList>
    </citation>
    <scope>NUCLEOTIDE SEQUENCE</scope>
    <source>
        <strain evidence="2">NC1722</strain>
    </source>
</reference>
<evidence type="ECO:0000313" key="2">
    <source>
        <dbReference type="EMBL" id="KAJ8384177.1"/>
    </source>
</evidence>
<keyword evidence="3" id="KW-1185">Reference proteome</keyword>
<evidence type="ECO:0000313" key="3">
    <source>
        <dbReference type="Proteomes" id="UP001221898"/>
    </source>
</evidence>
<protein>
    <submittedName>
        <fullName evidence="2">Uncharacterized protein</fullName>
    </submittedName>
</protein>
<proteinExistence type="predicted"/>
<name>A0AAD7W565_9TELE</name>
<accession>A0AAD7W565</accession>
<dbReference type="EMBL" id="JAINUG010000277">
    <property type="protein sequence ID" value="KAJ8384177.1"/>
    <property type="molecule type" value="Genomic_DNA"/>
</dbReference>
<feature type="compositionally biased region" description="Polar residues" evidence="1">
    <location>
        <begin position="52"/>
        <end position="69"/>
    </location>
</feature>
<evidence type="ECO:0000256" key="1">
    <source>
        <dbReference type="SAM" id="MobiDB-lite"/>
    </source>
</evidence>
<sequence length="132" mass="14884">MPQTLHSSTCSIWEQGGDRLHLSQTQKFLRDVQDSNCLSSSRQNRKDHRLPSQCTDHQQDCTSGNSSPNKGKEFNCVDEDVLFIMIQTGLTLEARRLLLTLTLVIDLEQDVEEDHRLSLQLAGSSADSEMHS</sequence>